<evidence type="ECO:0000313" key="2">
    <source>
        <dbReference type="EMBL" id="HGB36015.1"/>
    </source>
</evidence>
<keyword evidence="1" id="KW-0472">Membrane</keyword>
<feature type="transmembrane region" description="Helical" evidence="1">
    <location>
        <begin position="74"/>
        <end position="99"/>
    </location>
</feature>
<comment type="caution">
    <text evidence="2">The sequence shown here is derived from an EMBL/GenBank/DDBJ whole genome shotgun (WGS) entry which is preliminary data.</text>
</comment>
<dbReference type="EMBL" id="DTGD01000142">
    <property type="protein sequence ID" value="HGB36015.1"/>
    <property type="molecule type" value="Genomic_DNA"/>
</dbReference>
<protein>
    <submittedName>
        <fullName evidence="2">Uncharacterized protein</fullName>
    </submittedName>
</protein>
<accession>A0A7V3KNQ8</accession>
<reference evidence="2" key="1">
    <citation type="journal article" date="2020" name="mSystems">
        <title>Genome- and Community-Level Interaction Insights into Carbon Utilization and Element Cycling Functions of Hydrothermarchaeota in Hydrothermal Sediment.</title>
        <authorList>
            <person name="Zhou Z."/>
            <person name="Liu Y."/>
            <person name="Xu W."/>
            <person name="Pan J."/>
            <person name="Luo Z.H."/>
            <person name="Li M."/>
        </authorList>
    </citation>
    <scope>NUCLEOTIDE SEQUENCE [LARGE SCALE GENOMIC DNA]</scope>
    <source>
        <strain evidence="2">SpSt-754</strain>
    </source>
</reference>
<sequence>MAKPGVFLRLIRNALRAVLPAVLLILSFSGLLVTASFESLWIGVKPAVERVNKKWANRALKDGLTADRERSLNLTITIITAITIGLVWIILAYSVVWFFQHLFR</sequence>
<evidence type="ECO:0000256" key="1">
    <source>
        <dbReference type="SAM" id="Phobius"/>
    </source>
</evidence>
<keyword evidence="1" id="KW-1133">Transmembrane helix</keyword>
<dbReference type="AlphaFoldDB" id="A0A7V3KNQ8"/>
<feature type="transmembrane region" description="Helical" evidence="1">
    <location>
        <begin position="21"/>
        <end position="44"/>
    </location>
</feature>
<name>A0A7V3KNQ8_UNCW3</name>
<organism evidence="2">
    <name type="scientific">candidate division WOR-3 bacterium</name>
    <dbReference type="NCBI Taxonomy" id="2052148"/>
    <lineage>
        <taxon>Bacteria</taxon>
        <taxon>Bacteria division WOR-3</taxon>
    </lineage>
</organism>
<proteinExistence type="predicted"/>
<keyword evidence="1" id="KW-0812">Transmembrane</keyword>
<gene>
    <name evidence="2" type="ORF">ENV38_03825</name>
</gene>